<evidence type="ECO:0000313" key="4">
    <source>
        <dbReference type="EMBL" id="MBC9825432.1"/>
    </source>
</evidence>
<dbReference type="EMBL" id="WNJQ01000004">
    <property type="protein sequence ID" value="MBC9825432.1"/>
    <property type="molecule type" value="Genomic_DNA"/>
</dbReference>
<dbReference type="Proteomes" id="UP000638836">
    <property type="component" value="Unassembled WGS sequence"/>
</dbReference>
<evidence type="ECO:0000259" key="3">
    <source>
        <dbReference type="PROSITE" id="PS51186"/>
    </source>
</evidence>
<dbReference type="Gene3D" id="3.40.630.30">
    <property type="match status" value="1"/>
</dbReference>
<dbReference type="InterPro" id="IPR000182">
    <property type="entry name" value="GNAT_dom"/>
</dbReference>
<dbReference type="PANTHER" id="PTHR42919:SF8">
    <property type="entry name" value="N-ALPHA-ACETYLTRANSFERASE 50"/>
    <property type="match status" value="1"/>
</dbReference>
<dbReference type="Pfam" id="PF00583">
    <property type="entry name" value="Acetyltransf_1"/>
    <property type="match status" value="1"/>
</dbReference>
<gene>
    <name evidence="4" type="ORF">GLO26_06270</name>
</gene>
<name>A0ABR7TCM9_9LACT</name>
<keyword evidence="2" id="KW-0012">Acyltransferase</keyword>
<dbReference type="RefSeq" id="WP_187948761.1">
    <property type="nucleotide sequence ID" value="NZ_WNJQ01000004.1"/>
</dbReference>
<comment type="caution">
    <text evidence="4">The sequence shown here is derived from an EMBL/GenBank/DDBJ whole genome shotgun (WGS) entry which is preliminary data.</text>
</comment>
<accession>A0ABR7TCM9</accession>
<sequence>MELKKCTLEDLELLQKISIELFTDTFKDQNTEEDLKNYLEKAYNSTQLKKELTNKNSTFFFLSDNEEVAGYLKLNIGDEQTEDIAENAVEIERIYIRSNRKRKGYGTVLIEKAEQFAQEKNKKVIWLGVWEENLSALSFYKKKGFIQISSHSFFMGDDEQTDLIMTKTI</sequence>
<dbReference type="InterPro" id="IPR016181">
    <property type="entry name" value="Acyl_CoA_acyltransferase"/>
</dbReference>
<organism evidence="4 5">
    <name type="scientific">Carnobacterium inhibens</name>
    <dbReference type="NCBI Taxonomy" id="147709"/>
    <lineage>
        <taxon>Bacteria</taxon>
        <taxon>Bacillati</taxon>
        <taxon>Bacillota</taxon>
        <taxon>Bacilli</taxon>
        <taxon>Lactobacillales</taxon>
        <taxon>Carnobacteriaceae</taxon>
        <taxon>Carnobacterium</taxon>
    </lineage>
</organism>
<protein>
    <submittedName>
        <fullName evidence="4">GNAT family N-acetyltransferase</fullName>
    </submittedName>
</protein>
<dbReference type="CDD" id="cd04301">
    <property type="entry name" value="NAT_SF"/>
    <property type="match status" value="1"/>
</dbReference>
<evidence type="ECO:0000256" key="1">
    <source>
        <dbReference type="ARBA" id="ARBA00022679"/>
    </source>
</evidence>
<proteinExistence type="predicted"/>
<dbReference type="PROSITE" id="PS51186">
    <property type="entry name" value="GNAT"/>
    <property type="match status" value="1"/>
</dbReference>
<dbReference type="InterPro" id="IPR051556">
    <property type="entry name" value="N-term/lysine_N-AcTrnsfr"/>
</dbReference>
<dbReference type="PANTHER" id="PTHR42919">
    <property type="entry name" value="N-ALPHA-ACETYLTRANSFERASE"/>
    <property type="match status" value="1"/>
</dbReference>
<evidence type="ECO:0000256" key="2">
    <source>
        <dbReference type="ARBA" id="ARBA00023315"/>
    </source>
</evidence>
<dbReference type="SUPFAM" id="SSF55729">
    <property type="entry name" value="Acyl-CoA N-acyltransferases (Nat)"/>
    <property type="match status" value="1"/>
</dbReference>
<keyword evidence="1" id="KW-0808">Transferase</keyword>
<keyword evidence="5" id="KW-1185">Reference proteome</keyword>
<feature type="domain" description="N-acetyltransferase" evidence="3">
    <location>
        <begin position="1"/>
        <end position="169"/>
    </location>
</feature>
<reference evidence="4 5" key="1">
    <citation type="journal article" date="2020" name="Microorganisms">
        <title>New Insight into Antimicrobial Compounds from Food and Marine-Sourced Carnobacterium Species through Phenotype and Genome Analyses.</title>
        <authorList>
            <person name="Begrem S."/>
            <person name="Ivaniuk F."/>
            <person name="Gigout-Chevalier F."/>
            <person name="Kolypczuk L."/>
            <person name="Bonnetot S."/>
            <person name="Leroi F."/>
            <person name="Grovel O."/>
            <person name="Delbarre-Ladrat C."/>
            <person name="Passerini D."/>
        </authorList>
    </citation>
    <scope>NUCLEOTIDE SEQUENCE [LARGE SCALE GENOMIC DNA]</scope>
    <source>
        <strain evidence="4 5">MIP2551</strain>
    </source>
</reference>
<evidence type="ECO:0000313" key="5">
    <source>
        <dbReference type="Proteomes" id="UP000638836"/>
    </source>
</evidence>